<dbReference type="InterPro" id="IPR050680">
    <property type="entry name" value="YpeA/RimI_acetyltransf"/>
</dbReference>
<comment type="caution">
    <text evidence="4">The sequence shown here is derived from an EMBL/GenBank/DDBJ whole genome shotgun (WGS) entry which is preliminary data.</text>
</comment>
<name>A0A5A5TYK2_LEUCI</name>
<dbReference type="PANTHER" id="PTHR43420">
    <property type="entry name" value="ACETYLTRANSFERASE"/>
    <property type="match status" value="1"/>
</dbReference>
<keyword evidence="2" id="KW-0012">Acyltransferase</keyword>
<protein>
    <recommendedName>
        <fullName evidence="3">N-acetyltransferase domain-containing protein</fullName>
    </recommendedName>
</protein>
<keyword evidence="1" id="KW-0808">Transferase</keyword>
<proteinExistence type="predicted"/>
<evidence type="ECO:0000313" key="4">
    <source>
        <dbReference type="EMBL" id="GDZ83960.1"/>
    </source>
</evidence>
<feature type="domain" description="N-acetyltransferase" evidence="3">
    <location>
        <begin position="11"/>
        <end position="163"/>
    </location>
</feature>
<dbReference type="PANTHER" id="PTHR43420:SF12">
    <property type="entry name" value="N-ACETYLTRANSFERASE DOMAIN-CONTAINING PROTEIN"/>
    <property type="match status" value="1"/>
</dbReference>
<dbReference type="RefSeq" id="WP_100665354.1">
    <property type="nucleotide sequence ID" value="NZ_BJJW01000006.1"/>
</dbReference>
<dbReference type="InterPro" id="IPR000182">
    <property type="entry name" value="GNAT_dom"/>
</dbReference>
<evidence type="ECO:0000259" key="3">
    <source>
        <dbReference type="PROSITE" id="PS51186"/>
    </source>
</evidence>
<dbReference type="Pfam" id="PF00583">
    <property type="entry name" value="Acetyltransf_1"/>
    <property type="match status" value="1"/>
</dbReference>
<organism evidence="4 5">
    <name type="scientific">Leuconostoc citreum</name>
    <dbReference type="NCBI Taxonomy" id="33964"/>
    <lineage>
        <taxon>Bacteria</taxon>
        <taxon>Bacillati</taxon>
        <taxon>Bacillota</taxon>
        <taxon>Bacilli</taxon>
        <taxon>Lactobacillales</taxon>
        <taxon>Lactobacillaceae</taxon>
        <taxon>Leuconostoc</taxon>
    </lineage>
</organism>
<gene>
    <name evidence="4" type="ORF">LCIT_12020</name>
</gene>
<evidence type="ECO:0000256" key="2">
    <source>
        <dbReference type="ARBA" id="ARBA00023315"/>
    </source>
</evidence>
<dbReference type="Gene3D" id="3.40.630.30">
    <property type="match status" value="1"/>
</dbReference>
<evidence type="ECO:0000256" key="1">
    <source>
        <dbReference type="ARBA" id="ARBA00022679"/>
    </source>
</evidence>
<dbReference type="AlphaFoldDB" id="A0A5A5TYK2"/>
<dbReference type="InterPro" id="IPR016181">
    <property type="entry name" value="Acyl_CoA_acyltransferase"/>
</dbReference>
<dbReference type="GO" id="GO:0016747">
    <property type="term" value="F:acyltransferase activity, transferring groups other than amino-acyl groups"/>
    <property type="evidence" value="ECO:0007669"/>
    <property type="project" value="InterPro"/>
</dbReference>
<dbReference type="CDD" id="cd04301">
    <property type="entry name" value="NAT_SF"/>
    <property type="match status" value="1"/>
</dbReference>
<sequence>MTFDMTQPITFEVEVANLALASQWQALIQQLMSETDTFMIGGIRDGYSRPEVVDTPAITLLLIAEQADSRLPVGMGSIDNGELGMAILKQFQGAGLGQELMNTLLDWASHVGLASVWLDVQTDNQPAVHIYRKFEFMIQGVPRQLTLPNGRETTLQRMIKILEDKES</sequence>
<reference evidence="4 5" key="1">
    <citation type="submission" date="2019-04" db="EMBL/GenBank/DDBJ databases">
        <title>A pseudo-fructophilic Leuconostoc citreum strain F192-5 isolated from peel of satsuma mandarin: the first report for isolation and characterization of strain-dependent fructophilic-like characteristics.</title>
        <authorList>
            <person name="Maeno S."/>
            <person name="Tanizawa Y."/>
            <person name="Kajikawa A."/>
            <person name="Kanesaki Y."/>
            <person name="Kubota E."/>
            <person name="Arita M."/>
            <person name="Leon D."/>
            <person name="Endo A."/>
        </authorList>
    </citation>
    <scope>NUCLEOTIDE SEQUENCE [LARGE SCALE GENOMIC DNA]</scope>
    <source>
        <strain evidence="4 5">F192-5</strain>
    </source>
</reference>
<dbReference type="Proteomes" id="UP000323274">
    <property type="component" value="Unassembled WGS sequence"/>
</dbReference>
<dbReference type="SUPFAM" id="SSF55729">
    <property type="entry name" value="Acyl-CoA N-acyltransferases (Nat)"/>
    <property type="match status" value="1"/>
</dbReference>
<dbReference type="EMBL" id="BJJW01000006">
    <property type="protein sequence ID" value="GDZ83960.1"/>
    <property type="molecule type" value="Genomic_DNA"/>
</dbReference>
<evidence type="ECO:0000313" key="5">
    <source>
        <dbReference type="Proteomes" id="UP000323274"/>
    </source>
</evidence>
<dbReference type="PROSITE" id="PS51186">
    <property type="entry name" value="GNAT"/>
    <property type="match status" value="1"/>
</dbReference>
<accession>A0A5A5TYK2</accession>